<keyword evidence="7" id="KW-0804">Transcription</keyword>
<keyword evidence="12" id="KW-1185">Reference proteome</keyword>
<organism evidence="11 12">
    <name type="scientific">Cephalotus follicularis</name>
    <name type="common">Albany pitcher plant</name>
    <dbReference type="NCBI Taxonomy" id="3775"/>
    <lineage>
        <taxon>Eukaryota</taxon>
        <taxon>Viridiplantae</taxon>
        <taxon>Streptophyta</taxon>
        <taxon>Embryophyta</taxon>
        <taxon>Tracheophyta</taxon>
        <taxon>Spermatophyta</taxon>
        <taxon>Magnoliopsida</taxon>
        <taxon>eudicotyledons</taxon>
        <taxon>Gunneridae</taxon>
        <taxon>Pentapetalae</taxon>
        <taxon>rosids</taxon>
        <taxon>fabids</taxon>
        <taxon>Oxalidales</taxon>
        <taxon>Cephalotaceae</taxon>
        <taxon>Cephalotus</taxon>
    </lineage>
</organism>
<keyword evidence="3" id="KW-0677">Repeat</keyword>
<dbReference type="AlphaFoldDB" id="A0A1Q3BUD9"/>
<dbReference type="InterPro" id="IPR000315">
    <property type="entry name" value="Znf_B-box"/>
</dbReference>
<gene>
    <name evidence="11" type="ORF">CFOL_v3_15085</name>
</gene>
<evidence type="ECO:0000256" key="5">
    <source>
        <dbReference type="ARBA" id="ARBA00022833"/>
    </source>
</evidence>
<evidence type="ECO:0000313" key="12">
    <source>
        <dbReference type="Proteomes" id="UP000187406"/>
    </source>
</evidence>
<keyword evidence="8" id="KW-0539">Nucleus</keyword>
<dbReference type="InterPro" id="IPR051979">
    <property type="entry name" value="B-box_zinc_finger"/>
</dbReference>
<dbReference type="GO" id="GO:0008270">
    <property type="term" value="F:zinc ion binding"/>
    <property type="evidence" value="ECO:0007669"/>
    <property type="project" value="UniProtKB-KW"/>
</dbReference>
<dbReference type="PROSITE" id="PS50119">
    <property type="entry name" value="ZF_BBOX"/>
    <property type="match status" value="1"/>
</dbReference>
<evidence type="ECO:0000256" key="1">
    <source>
        <dbReference type="ARBA" id="ARBA00004123"/>
    </source>
</evidence>
<keyword evidence="6" id="KW-0805">Transcription regulation</keyword>
<dbReference type="GO" id="GO:0006355">
    <property type="term" value="P:regulation of DNA-templated transcription"/>
    <property type="evidence" value="ECO:0007669"/>
    <property type="project" value="TreeGrafter"/>
</dbReference>
<reference evidence="12" key="1">
    <citation type="submission" date="2016-04" db="EMBL/GenBank/DDBJ databases">
        <title>Cephalotus genome sequencing.</title>
        <authorList>
            <person name="Fukushima K."/>
            <person name="Hasebe M."/>
            <person name="Fang X."/>
        </authorList>
    </citation>
    <scope>NUCLEOTIDE SEQUENCE [LARGE SCALE GENOMIC DNA]</scope>
    <source>
        <strain evidence="12">cv. St1</strain>
    </source>
</reference>
<evidence type="ECO:0000256" key="2">
    <source>
        <dbReference type="ARBA" id="ARBA00022723"/>
    </source>
</evidence>
<feature type="non-terminal residue" evidence="11">
    <location>
        <position position="1"/>
    </location>
</feature>
<evidence type="ECO:0000256" key="7">
    <source>
        <dbReference type="ARBA" id="ARBA00023163"/>
    </source>
</evidence>
<feature type="domain" description="B box-type" evidence="10">
    <location>
        <begin position="6"/>
        <end position="48"/>
    </location>
</feature>
<evidence type="ECO:0000256" key="3">
    <source>
        <dbReference type="ARBA" id="ARBA00022737"/>
    </source>
</evidence>
<dbReference type="OrthoDB" id="153872at2759"/>
<proteinExistence type="predicted"/>
<dbReference type="InterPro" id="IPR049808">
    <property type="entry name" value="CONSTANS-like_Bbox1"/>
</dbReference>
<dbReference type="CDD" id="cd19821">
    <property type="entry name" value="Bbox1_BBX-like"/>
    <property type="match status" value="1"/>
</dbReference>
<dbReference type="EMBL" id="BDDD01000929">
    <property type="protein sequence ID" value="GAV71595.1"/>
    <property type="molecule type" value="Genomic_DNA"/>
</dbReference>
<comment type="caution">
    <text evidence="11">The sequence shown here is derived from an EMBL/GenBank/DDBJ whole genome shotgun (WGS) entry which is preliminary data.</text>
</comment>
<sequence>IMKIQCDLCKEVEADVLCCADEAVLCRGCDEKVHAANKLSQKHERISLLKHPSVPSSSFPSQLPLCDICQIMTSVCTCLVGLSSISGYFFCLEDMAILCKHCDSSTHMASPHSSSHQRFFIGGVKGGLQSTTNDSCIPCSIENYKSWKSPNISLSAGKERGVAMTLDIESTSAETTVTSAAIHLPSYPHWPLDDFSDADYFNRYEYST</sequence>
<dbReference type="Proteomes" id="UP000187406">
    <property type="component" value="Unassembled WGS sequence"/>
</dbReference>
<evidence type="ECO:0000259" key="10">
    <source>
        <dbReference type="PROSITE" id="PS50119"/>
    </source>
</evidence>
<evidence type="ECO:0000256" key="4">
    <source>
        <dbReference type="ARBA" id="ARBA00022771"/>
    </source>
</evidence>
<evidence type="ECO:0000256" key="8">
    <source>
        <dbReference type="ARBA" id="ARBA00023242"/>
    </source>
</evidence>
<evidence type="ECO:0000256" key="9">
    <source>
        <dbReference type="PROSITE-ProRule" id="PRU00024"/>
    </source>
</evidence>
<comment type="subcellular location">
    <subcellularLocation>
        <location evidence="1">Nucleus</location>
    </subcellularLocation>
</comment>
<keyword evidence="4 9" id="KW-0863">Zinc-finger</keyword>
<dbReference type="PANTHER" id="PTHR31832">
    <property type="entry name" value="B-BOX ZINC FINGER PROTEIN 22"/>
    <property type="match status" value="1"/>
</dbReference>
<dbReference type="PANTHER" id="PTHR31832:SF63">
    <property type="entry name" value="B-BOX ZINC FINGER PROTEIN 23"/>
    <property type="match status" value="1"/>
</dbReference>
<dbReference type="SMART" id="SM00336">
    <property type="entry name" value="BBOX"/>
    <property type="match status" value="2"/>
</dbReference>
<dbReference type="GO" id="GO:0005634">
    <property type="term" value="C:nucleus"/>
    <property type="evidence" value="ECO:0007669"/>
    <property type="project" value="UniProtKB-SubCell"/>
</dbReference>
<dbReference type="InParanoid" id="A0A1Q3BUD9"/>
<evidence type="ECO:0000256" key="6">
    <source>
        <dbReference type="ARBA" id="ARBA00023015"/>
    </source>
</evidence>
<keyword evidence="5" id="KW-0862">Zinc</keyword>
<name>A0A1Q3BUD9_CEPFO</name>
<dbReference type="GO" id="GO:0009640">
    <property type="term" value="P:photomorphogenesis"/>
    <property type="evidence" value="ECO:0007669"/>
    <property type="project" value="TreeGrafter"/>
</dbReference>
<evidence type="ECO:0000313" key="11">
    <source>
        <dbReference type="EMBL" id="GAV71595.1"/>
    </source>
</evidence>
<accession>A0A1Q3BUD9</accession>
<protein>
    <recommendedName>
        <fullName evidence="10">B box-type domain-containing protein</fullName>
    </recommendedName>
</protein>
<keyword evidence="2" id="KW-0479">Metal-binding</keyword>